<dbReference type="PANTHER" id="PTHR24414">
    <property type="entry name" value="F-BOX/KELCH-REPEAT PROTEIN SKIP4"/>
    <property type="match status" value="1"/>
</dbReference>
<evidence type="ECO:0000313" key="3">
    <source>
        <dbReference type="Proteomes" id="UP000467841"/>
    </source>
</evidence>
<comment type="caution">
    <text evidence="2">The sequence shown here is derived from an EMBL/GenBank/DDBJ whole genome shotgun (WGS) entry which is preliminary data.</text>
</comment>
<dbReference type="Gene3D" id="2.120.10.80">
    <property type="entry name" value="Kelch-type beta propeller"/>
    <property type="match status" value="1"/>
</dbReference>
<dbReference type="SUPFAM" id="SSF117281">
    <property type="entry name" value="Kelch motif"/>
    <property type="match status" value="1"/>
</dbReference>
<dbReference type="SUPFAM" id="SSF81383">
    <property type="entry name" value="F-box domain"/>
    <property type="match status" value="1"/>
</dbReference>
<evidence type="ECO:0000313" key="2">
    <source>
        <dbReference type="EMBL" id="CAA7049888.1"/>
    </source>
</evidence>
<reference evidence="2" key="1">
    <citation type="submission" date="2020-01" db="EMBL/GenBank/DDBJ databases">
        <authorList>
            <person name="Mishra B."/>
        </authorList>
    </citation>
    <scope>NUCLEOTIDE SEQUENCE [LARGE SCALE GENOMIC DNA]</scope>
</reference>
<dbReference type="Pfam" id="PF25210">
    <property type="entry name" value="Kelch_FKB95"/>
    <property type="match status" value="1"/>
</dbReference>
<proteinExistence type="predicted"/>
<dbReference type="InterPro" id="IPR057499">
    <property type="entry name" value="Kelch_FKB95"/>
</dbReference>
<dbReference type="InterPro" id="IPR050354">
    <property type="entry name" value="F-box/kelch-repeat_ARATH"/>
</dbReference>
<protein>
    <recommendedName>
        <fullName evidence="1">F-box domain-containing protein</fullName>
    </recommendedName>
</protein>
<gene>
    <name evidence="2" type="ORF">MERR_LOCUS37123</name>
</gene>
<sequence length="394" mass="45637">MNSDVEPPQKKKKKTPFSSLPEEIVVSCLARISNSHYPKLSLVSKSFCSLISSFDLYIARFHLERTEKVLHVCLQLPDRCLPSWFSLWIKPDQTLKIDYMDKDDNNRSCNTKLVPVPSSYSPREPSTFLRKVGLKEYAILGQHRSSTTLHNHLEMKVRNEGVKNEWRKAPSMRVAREKALTVAGVLNEKIYVMGGCKAEETENWAEVFDTKTQTWEALPDPGAELRFSLLKSMRMIEGKVYVENSEKKRYVYDPKEGRWDVAATALVHDQRIMCYIDVCWYLYDSVTKCCLWYDITRKERGMVKGLEAFNRNCRGGGVRVITLANYREKLLILWDEFEKPGGQCQNKNIWCAVINLERRNDDDDDEVWGTVEWASVVLTVPSSYVFLRYEVNSV</sequence>
<keyword evidence="3" id="KW-1185">Reference proteome</keyword>
<dbReference type="AlphaFoldDB" id="A0A6D2KCC7"/>
<dbReference type="PANTHER" id="PTHR24414:SF157">
    <property type="entry name" value="F-BOX DOMAIN-CONTAINING PROTEIN"/>
    <property type="match status" value="1"/>
</dbReference>
<dbReference type="InterPro" id="IPR001810">
    <property type="entry name" value="F-box_dom"/>
</dbReference>
<dbReference type="SMART" id="SM00256">
    <property type="entry name" value="FBOX"/>
    <property type="match status" value="1"/>
</dbReference>
<dbReference type="EMBL" id="CACVBM020001429">
    <property type="protein sequence ID" value="CAA7049888.1"/>
    <property type="molecule type" value="Genomic_DNA"/>
</dbReference>
<dbReference type="Proteomes" id="UP000467841">
    <property type="component" value="Unassembled WGS sequence"/>
</dbReference>
<dbReference type="InterPro" id="IPR036047">
    <property type="entry name" value="F-box-like_dom_sf"/>
</dbReference>
<dbReference type="Pfam" id="PF00646">
    <property type="entry name" value="F-box"/>
    <property type="match status" value="1"/>
</dbReference>
<dbReference type="PROSITE" id="PS50181">
    <property type="entry name" value="FBOX"/>
    <property type="match status" value="1"/>
</dbReference>
<dbReference type="CDD" id="cd22152">
    <property type="entry name" value="F-box_AtAFR-like"/>
    <property type="match status" value="1"/>
</dbReference>
<organism evidence="2 3">
    <name type="scientific">Microthlaspi erraticum</name>
    <dbReference type="NCBI Taxonomy" id="1685480"/>
    <lineage>
        <taxon>Eukaryota</taxon>
        <taxon>Viridiplantae</taxon>
        <taxon>Streptophyta</taxon>
        <taxon>Embryophyta</taxon>
        <taxon>Tracheophyta</taxon>
        <taxon>Spermatophyta</taxon>
        <taxon>Magnoliopsida</taxon>
        <taxon>eudicotyledons</taxon>
        <taxon>Gunneridae</taxon>
        <taxon>Pentapetalae</taxon>
        <taxon>rosids</taxon>
        <taxon>malvids</taxon>
        <taxon>Brassicales</taxon>
        <taxon>Brassicaceae</taxon>
        <taxon>Coluteocarpeae</taxon>
        <taxon>Microthlaspi</taxon>
    </lineage>
</organism>
<dbReference type="OrthoDB" id="45365at2759"/>
<accession>A0A6D2KCC7</accession>
<name>A0A6D2KCC7_9BRAS</name>
<feature type="domain" description="F-box" evidence="1">
    <location>
        <begin position="14"/>
        <end position="61"/>
    </location>
</feature>
<dbReference type="InterPro" id="IPR015915">
    <property type="entry name" value="Kelch-typ_b-propeller"/>
</dbReference>
<evidence type="ECO:0000259" key="1">
    <source>
        <dbReference type="PROSITE" id="PS50181"/>
    </source>
</evidence>